<dbReference type="Proteomes" id="UP001211894">
    <property type="component" value="Unassembled WGS sequence"/>
</dbReference>
<gene>
    <name evidence="5" type="ORF">PJ311_04265</name>
</gene>
<proteinExistence type="inferred from homology"/>
<comment type="similarity">
    <text evidence="3">Belongs to the glycosyl hydrolase 5 (cellulase A) family.</text>
</comment>
<protein>
    <submittedName>
        <fullName evidence="5">Cellulase family glycosylhydrolase</fullName>
    </submittedName>
</protein>
<dbReference type="EMBL" id="JAQKAB010000002">
    <property type="protein sequence ID" value="MDA7025825.1"/>
    <property type="molecule type" value="Genomic_DNA"/>
</dbReference>
<name>A0ABT4X0Z5_9BACI</name>
<dbReference type="Pfam" id="PF00150">
    <property type="entry name" value="Cellulase"/>
    <property type="match status" value="1"/>
</dbReference>
<evidence type="ECO:0000256" key="1">
    <source>
        <dbReference type="ARBA" id="ARBA00022801"/>
    </source>
</evidence>
<evidence type="ECO:0000313" key="5">
    <source>
        <dbReference type="EMBL" id="MDA7025825.1"/>
    </source>
</evidence>
<comment type="caution">
    <text evidence="5">The sequence shown here is derived from an EMBL/GenBank/DDBJ whole genome shotgun (WGS) entry which is preliminary data.</text>
</comment>
<evidence type="ECO:0000313" key="6">
    <source>
        <dbReference type="Proteomes" id="UP001211894"/>
    </source>
</evidence>
<dbReference type="RefSeq" id="WP_271339685.1">
    <property type="nucleotide sequence ID" value="NZ_JAQKAB010000002.1"/>
</dbReference>
<dbReference type="Gene3D" id="3.20.20.80">
    <property type="entry name" value="Glycosidases"/>
    <property type="match status" value="1"/>
</dbReference>
<dbReference type="SUPFAM" id="SSF51445">
    <property type="entry name" value="(Trans)glycosidases"/>
    <property type="match status" value="1"/>
</dbReference>
<accession>A0ABT4X0Z5</accession>
<sequence>MREKHFAKCLKVFLIFFIITLVAIPTKASGTNPTELLENMSPGWNLGNTLDANPTEGSWNNPPVREHTFDDIRDAGFKSVRIPVTWNSHIGKAHTKLIQHG</sequence>
<feature type="domain" description="Glycoside hydrolase family 5" evidence="4">
    <location>
        <begin position="53"/>
        <end position="95"/>
    </location>
</feature>
<keyword evidence="6" id="KW-1185">Reference proteome</keyword>
<evidence type="ECO:0000256" key="2">
    <source>
        <dbReference type="ARBA" id="ARBA00023295"/>
    </source>
</evidence>
<dbReference type="InterPro" id="IPR001547">
    <property type="entry name" value="Glyco_hydro_5"/>
</dbReference>
<evidence type="ECO:0000256" key="3">
    <source>
        <dbReference type="RuleBase" id="RU361153"/>
    </source>
</evidence>
<reference evidence="5 6" key="1">
    <citation type="submission" date="2023-01" db="EMBL/GenBank/DDBJ databases">
        <title>Bacillus changyiensis sp. nov., isolated from a coastal deposit.</title>
        <authorList>
            <person name="Xiao G."/>
            <person name="Lai Q."/>
            <person name="Hu Z."/>
            <person name="Shao Z."/>
        </authorList>
    </citation>
    <scope>NUCLEOTIDE SEQUENCE [LARGE SCALE GENOMIC DNA]</scope>
    <source>
        <strain evidence="5 6">CLL-7-23</strain>
    </source>
</reference>
<dbReference type="InterPro" id="IPR017853">
    <property type="entry name" value="GH"/>
</dbReference>
<keyword evidence="2 3" id="KW-0326">Glycosidase</keyword>
<keyword evidence="1 3" id="KW-0378">Hydrolase</keyword>
<organism evidence="5 6">
    <name type="scientific">Bacillus changyiensis</name>
    <dbReference type="NCBI Taxonomy" id="3004103"/>
    <lineage>
        <taxon>Bacteria</taxon>
        <taxon>Bacillati</taxon>
        <taxon>Bacillota</taxon>
        <taxon>Bacilli</taxon>
        <taxon>Bacillales</taxon>
        <taxon>Bacillaceae</taxon>
        <taxon>Bacillus</taxon>
    </lineage>
</organism>
<evidence type="ECO:0000259" key="4">
    <source>
        <dbReference type="Pfam" id="PF00150"/>
    </source>
</evidence>